<organism evidence="1">
    <name type="scientific">Magallana gigas</name>
    <name type="common">Pacific oyster</name>
    <name type="synonym">Crassostrea gigas</name>
    <dbReference type="NCBI Taxonomy" id="29159"/>
    <lineage>
        <taxon>Eukaryota</taxon>
        <taxon>Metazoa</taxon>
        <taxon>Spiralia</taxon>
        <taxon>Lophotrochozoa</taxon>
        <taxon>Mollusca</taxon>
        <taxon>Bivalvia</taxon>
        <taxon>Autobranchia</taxon>
        <taxon>Pteriomorphia</taxon>
        <taxon>Ostreida</taxon>
        <taxon>Ostreoidea</taxon>
        <taxon>Ostreidae</taxon>
        <taxon>Magallana</taxon>
    </lineage>
</organism>
<evidence type="ECO:0000313" key="3">
    <source>
        <dbReference type="Proteomes" id="UP000005408"/>
    </source>
</evidence>
<dbReference type="OMA" id="VTRIRWK"/>
<dbReference type="EnsemblMetazoa" id="G166.1">
    <property type="protein sequence ID" value="G166.1:cds"/>
    <property type="gene ID" value="G166"/>
</dbReference>
<gene>
    <name evidence="1" type="ORF">CGI_10021965</name>
</gene>
<dbReference type="KEGG" id="crg:105318493"/>
<proteinExistence type="predicted"/>
<keyword evidence="3" id="KW-1185">Reference proteome</keyword>
<dbReference type="InterPro" id="IPR039499">
    <property type="entry name" value="LURA1/LRA25"/>
</dbReference>
<dbReference type="Proteomes" id="UP000005408">
    <property type="component" value="Unassembled WGS sequence"/>
</dbReference>
<dbReference type="AlphaFoldDB" id="K1R855"/>
<reference evidence="2" key="2">
    <citation type="submission" date="2022-08" db="UniProtKB">
        <authorList>
            <consortium name="EnsemblMetazoa"/>
        </authorList>
    </citation>
    <scope>IDENTIFICATION</scope>
    <source>
        <strain evidence="2">05x7-T-G4-1.051#20</strain>
    </source>
</reference>
<dbReference type="OrthoDB" id="5965452at2759"/>
<dbReference type="EnsemblMetazoa" id="G166.2">
    <property type="protein sequence ID" value="G166.2:cds"/>
    <property type="gene ID" value="G166"/>
</dbReference>
<accession>K1R855</accession>
<dbReference type="HOGENOM" id="CLU_1580011_0_0_1"/>
<protein>
    <submittedName>
        <fullName evidence="1 2">Uncharacterized protein</fullName>
    </submittedName>
</protein>
<evidence type="ECO:0000313" key="2">
    <source>
        <dbReference type="EnsemblMetazoa" id="G166.1:cds"/>
    </source>
</evidence>
<name>K1R855_MAGGI</name>
<dbReference type="Pfam" id="PF14854">
    <property type="entry name" value="LURAP"/>
    <property type="match status" value="1"/>
</dbReference>
<reference evidence="1" key="1">
    <citation type="journal article" date="2012" name="Nature">
        <title>The oyster genome reveals stress adaptation and complexity of shell formation.</title>
        <authorList>
            <person name="Zhang G."/>
            <person name="Fang X."/>
            <person name="Guo X."/>
            <person name="Li L."/>
            <person name="Luo R."/>
            <person name="Xu F."/>
            <person name="Yang P."/>
            <person name="Zhang L."/>
            <person name="Wang X."/>
            <person name="Qi H."/>
            <person name="Xiong Z."/>
            <person name="Que H."/>
            <person name="Xie Y."/>
            <person name="Holland P.W."/>
            <person name="Paps J."/>
            <person name="Zhu Y."/>
            <person name="Wu F."/>
            <person name="Chen Y."/>
            <person name="Wang J."/>
            <person name="Peng C."/>
            <person name="Meng J."/>
            <person name="Yang L."/>
            <person name="Liu J."/>
            <person name="Wen B."/>
            <person name="Zhang N."/>
            <person name="Huang Z."/>
            <person name="Zhu Q."/>
            <person name="Feng Y."/>
            <person name="Mount A."/>
            <person name="Hedgecock D."/>
            <person name="Xu Z."/>
            <person name="Liu Y."/>
            <person name="Domazet-Loso T."/>
            <person name="Du Y."/>
            <person name="Sun X."/>
            <person name="Zhang S."/>
            <person name="Liu B."/>
            <person name="Cheng P."/>
            <person name="Jiang X."/>
            <person name="Li J."/>
            <person name="Fan D."/>
            <person name="Wang W."/>
            <person name="Fu W."/>
            <person name="Wang T."/>
            <person name="Wang B."/>
            <person name="Zhang J."/>
            <person name="Peng Z."/>
            <person name="Li Y."/>
            <person name="Li N."/>
            <person name="Wang J."/>
            <person name="Chen M."/>
            <person name="He Y."/>
            <person name="Tan F."/>
            <person name="Song X."/>
            <person name="Zheng Q."/>
            <person name="Huang R."/>
            <person name="Yang H."/>
            <person name="Du X."/>
            <person name="Chen L."/>
            <person name="Yang M."/>
            <person name="Gaffney P.M."/>
            <person name="Wang S."/>
            <person name="Luo L."/>
            <person name="She Z."/>
            <person name="Ming Y."/>
            <person name="Huang W."/>
            <person name="Zhang S."/>
            <person name="Huang B."/>
            <person name="Zhang Y."/>
            <person name="Qu T."/>
            <person name="Ni P."/>
            <person name="Miao G."/>
            <person name="Wang J."/>
            <person name="Wang Q."/>
            <person name="Steinberg C.E."/>
            <person name="Wang H."/>
            <person name="Li N."/>
            <person name="Qian L."/>
            <person name="Zhang G."/>
            <person name="Li Y."/>
            <person name="Yang H."/>
            <person name="Liu X."/>
            <person name="Wang J."/>
            <person name="Yin Y."/>
            <person name="Wang J."/>
        </authorList>
    </citation>
    <scope>NUCLEOTIDE SEQUENCE [LARGE SCALE GENOMIC DNA]</scope>
    <source>
        <strain evidence="1">05x7-T-G4-1.051#20</strain>
    </source>
</reference>
<sequence>MEDQQPISVDLNPISLPIPGCLLRCDVINEDPTPVTLPPKFLRVSRDWTDEEPQDSTESRGRDILSALEWVRQQMVILRKDDIKLLRRFLDLHATMMELKWVYESANSVSDASSYNGSNMSLDDVMNAPRNCCLTSDEQDTQFRERTTSLLIPRKSRVTRIRWKSNEII</sequence>
<dbReference type="EMBL" id="JH818702">
    <property type="protein sequence ID" value="EKC30141.1"/>
    <property type="molecule type" value="Genomic_DNA"/>
</dbReference>
<evidence type="ECO:0000313" key="1">
    <source>
        <dbReference type="EMBL" id="EKC30141.1"/>
    </source>
</evidence>